<keyword evidence="3" id="KW-1185">Reference proteome</keyword>
<comment type="caution">
    <text evidence="2">The sequence shown here is derived from an EMBL/GenBank/DDBJ whole genome shotgun (WGS) entry which is preliminary data.</text>
</comment>
<proteinExistence type="predicted"/>
<organism evidence="2 3">
    <name type="scientific">Halteria grandinella</name>
    <dbReference type="NCBI Taxonomy" id="5974"/>
    <lineage>
        <taxon>Eukaryota</taxon>
        <taxon>Sar</taxon>
        <taxon>Alveolata</taxon>
        <taxon>Ciliophora</taxon>
        <taxon>Intramacronucleata</taxon>
        <taxon>Spirotrichea</taxon>
        <taxon>Stichotrichia</taxon>
        <taxon>Sporadotrichida</taxon>
        <taxon>Halteriidae</taxon>
        <taxon>Halteria</taxon>
    </lineage>
</organism>
<dbReference type="AlphaFoldDB" id="A0A8J8NNX5"/>
<name>A0A8J8NNX5_HALGN</name>
<gene>
    <name evidence="2" type="ORF">FGO68_gene12086</name>
</gene>
<evidence type="ECO:0000313" key="2">
    <source>
        <dbReference type="EMBL" id="TNV78781.1"/>
    </source>
</evidence>
<dbReference type="Proteomes" id="UP000785679">
    <property type="component" value="Unassembled WGS sequence"/>
</dbReference>
<evidence type="ECO:0000256" key="1">
    <source>
        <dbReference type="SAM" id="Coils"/>
    </source>
</evidence>
<feature type="coiled-coil region" evidence="1">
    <location>
        <begin position="1"/>
        <end position="28"/>
    </location>
</feature>
<protein>
    <submittedName>
        <fullName evidence="2">Uncharacterized protein</fullName>
    </submittedName>
</protein>
<evidence type="ECO:0000313" key="3">
    <source>
        <dbReference type="Proteomes" id="UP000785679"/>
    </source>
</evidence>
<dbReference type="EMBL" id="RRYP01009862">
    <property type="protein sequence ID" value="TNV78781.1"/>
    <property type="molecule type" value="Genomic_DNA"/>
</dbReference>
<accession>A0A8J8NNX5</accession>
<reference evidence="2" key="1">
    <citation type="submission" date="2019-06" db="EMBL/GenBank/DDBJ databases">
        <authorList>
            <person name="Zheng W."/>
        </authorList>
    </citation>
    <scope>NUCLEOTIDE SEQUENCE</scope>
    <source>
        <strain evidence="2">QDHG01</strain>
    </source>
</reference>
<keyword evidence="1" id="KW-0175">Coiled coil</keyword>
<sequence length="76" mass="9183">MGELKVELEVARRRAEGAEVEMINLRKDKYQADMQRQSMKLQLEEADGNYRDILSKYEQSQYEYHRLKLQFNSNRL</sequence>